<dbReference type="AlphaFoldDB" id="A0A9Q2NUS6"/>
<dbReference type="Pfam" id="PF10123">
    <property type="entry name" value="Mu-like_Pro"/>
    <property type="match status" value="1"/>
</dbReference>
<evidence type="ECO:0008006" key="3">
    <source>
        <dbReference type="Google" id="ProtNLM"/>
    </source>
</evidence>
<gene>
    <name evidence="1" type="ORF">JQX14_22610</name>
</gene>
<evidence type="ECO:0000313" key="2">
    <source>
        <dbReference type="Proteomes" id="UP000809337"/>
    </source>
</evidence>
<dbReference type="InterPro" id="IPR012106">
    <property type="entry name" value="Phage_Mu_Gp1"/>
</dbReference>
<dbReference type="Proteomes" id="UP000809337">
    <property type="component" value="Unassembled WGS sequence"/>
</dbReference>
<accession>A0A9Q2NUS6</accession>
<name>A0A9Q2NUS6_9RHOB</name>
<sequence length="321" mass="34212">MQTYDGRGPYFVRDEAAIIAASMAEGEIAIDQDHAIGKTGKTGQPALARGWITEMQSRDDGIWARVNWTKAGRELVASRAYRRLSPVIILDKVTREISKIREVSLVNRPNLRGLAVLNQEGSDMLHEKLIELLGLAEGATEDEVLAALAKAMAKPEGDDAPQVAEAQSALDQIAGIVGLQSGASSAAILAATRAVKATSATTSEQIAEMQTQLDELRGDGKRRKATEFVEDAKRRKAGISPEVSEHLVSLHMEGHEDACESIIGALPNLRETHTGGMPPSSSPAGKAGLTATEAQVAAMMGQDPAEYAKLRDALGQQEEAL</sequence>
<protein>
    <recommendedName>
        <fullName evidence="3">Mu-like prophage I protein</fullName>
    </recommendedName>
</protein>
<reference evidence="1" key="1">
    <citation type="submission" date="2021-01" db="EMBL/GenBank/DDBJ databases">
        <title>Diatom-associated Roseobacters Show Island Model of Population Structure.</title>
        <authorList>
            <person name="Qu L."/>
            <person name="Feng X."/>
            <person name="Chen Y."/>
            <person name="Li L."/>
            <person name="Wang X."/>
            <person name="Hu Z."/>
            <person name="Wang H."/>
            <person name="Luo H."/>
        </authorList>
    </citation>
    <scope>NUCLEOTIDE SEQUENCE</scope>
    <source>
        <strain evidence="1">SM26-45</strain>
    </source>
</reference>
<dbReference type="PIRSF" id="PIRSF016624">
    <property type="entry name" value="Mu_prophg_I"/>
    <property type="match status" value="1"/>
</dbReference>
<evidence type="ECO:0000313" key="1">
    <source>
        <dbReference type="EMBL" id="MBM2357346.1"/>
    </source>
</evidence>
<proteinExistence type="predicted"/>
<dbReference type="EMBL" id="JAFBWN010000034">
    <property type="protein sequence ID" value="MBM2357346.1"/>
    <property type="molecule type" value="Genomic_DNA"/>
</dbReference>
<organism evidence="1 2">
    <name type="scientific">Pseudosulfitobacter pseudonitzschiae</name>
    <dbReference type="NCBI Taxonomy" id="1402135"/>
    <lineage>
        <taxon>Bacteria</taxon>
        <taxon>Pseudomonadati</taxon>
        <taxon>Pseudomonadota</taxon>
        <taxon>Alphaproteobacteria</taxon>
        <taxon>Rhodobacterales</taxon>
        <taxon>Roseobacteraceae</taxon>
        <taxon>Pseudosulfitobacter</taxon>
    </lineage>
</organism>
<comment type="caution">
    <text evidence="1">The sequence shown here is derived from an EMBL/GenBank/DDBJ whole genome shotgun (WGS) entry which is preliminary data.</text>
</comment>